<sequence>MDRAKENQKKWDKFLSTIKTEKKEQHTQPITITVRKAGIQCLAYNFSRQLLDDSDLTVTVTGRTEDISTIADRTDVSETFVPIKKSKSFPEHKGTPVVTTGSGEKRKSSEMETSKDKTADGMIRDVDLMRKDTMQEDNFEKQVKDTRTVEDANGLPKAIPDNYEEENGTAKVTPAIHVNDTRGLDMNMSKTRHNTDLGYKKSSGDSRSLETKEEEEMTENVPHSTFKMSGQLVGSIKSDHAIQRTRERNEPSPKKVKKDIDTPCSKWKMDLFSKHFDFDSTVSPLSIQAISSPQIDAIGVQIKEEVMKRCKIMIDKISEEATNDFFKGMRSNETTVRILLDAIFLTLCSSLGYNIEVAKNIKSTILVPCVFDYRILHKGNVIGSIEAKSSEGLKKESIIQAVLQLTILQAEIIQRGAESPPPLFNIVTDGVRFIFIQLKGEKLGFEHNHLSKLHINRVESITDLEKLLPKLVALVQMSKSCTSA</sequence>
<accession>A0AA88XGU2</accession>
<gene>
    <name evidence="2" type="ORF">FSP39_010912</name>
</gene>
<dbReference type="Proteomes" id="UP001186944">
    <property type="component" value="Unassembled WGS sequence"/>
</dbReference>
<feature type="compositionally biased region" description="Basic and acidic residues" evidence="1">
    <location>
        <begin position="103"/>
        <end position="117"/>
    </location>
</feature>
<dbReference type="AlphaFoldDB" id="A0AA88XGU2"/>
<name>A0AA88XGU2_PINIB</name>
<organism evidence="2 3">
    <name type="scientific">Pinctada imbricata</name>
    <name type="common">Atlantic pearl-oyster</name>
    <name type="synonym">Pinctada martensii</name>
    <dbReference type="NCBI Taxonomy" id="66713"/>
    <lineage>
        <taxon>Eukaryota</taxon>
        <taxon>Metazoa</taxon>
        <taxon>Spiralia</taxon>
        <taxon>Lophotrochozoa</taxon>
        <taxon>Mollusca</taxon>
        <taxon>Bivalvia</taxon>
        <taxon>Autobranchia</taxon>
        <taxon>Pteriomorphia</taxon>
        <taxon>Pterioida</taxon>
        <taxon>Pterioidea</taxon>
        <taxon>Pteriidae</taxon>
        <taxon>Pinctada</taxon>
    </lineage>
</organism>
<evidence type="ECO:0000256" key="1">
    <source>
        <dbReference type="SAM" id="MobiDB-lite"/>
    </source>
</evidence>
<proteinExistence type="predicted"/>
<evidence type="ECO:0000313" key="2">
    <source>
        <dbReference type="EMBL" id="KAK3084273.1"/>
    </source>
</evidence>
<feature type="region of interest" description="Disordered" evidence="1">
    <location>
        <begin position="185"/>
        <end position="221"/>
    </location>
</feature>
<comment type="caution">
    <text evidence="2">The sequence shown here is derived from an EMBL/GenBank/DDBJ whole genome shotgun (WGS) entry which is preliminary data.</text>
</comment>
<reference evidence="2" key="1">
    <citation type="submission" date="2019-08" db="EMBL/GenBank/DDBJ databases">
        <title>The improved chromosome-level genome for the pearl oyster Pinctada fucata martensii using PacBio sequencing and Hi-C.</title>
        <authorList>
            <person name="Zheng Z."/>
        </authorList>
    </citation>
    <scope>NUCLEOTIDE SEQUENCE</scope>
    <source>
        <strain evidence="2">ZZ-2019</strain>
        <tissue evidence="2">Adductor muscle</tissue>
    </source>
</reference>
<keyword evidence="3" id="KW-1185">Reference proteome</keyword>
<evidence type="ECO:0000313" key="3">
    <source>
        <dbReference type="Proteomes" id="UP001186944"/>
    </source>
</evidence>
<dbReference type="EMBL" id="VSWD01000013">
    <property type="protein sequence ID" value="KAK3084273.1"/>
    <property type="molecule type" value="Genomic_DNA"/>
</dbReference>
<feature type="region of interest" description="Disordered" evidence="1">
    <location>
        <begin position="87"/>
        <end position="117"/>
    </location>
</feature>
<feature type="region of interest" description="Disordered" evidence="1">
    <location>
        <begin position="241"/>
        <end position="260"/>
    </location>
</feature>
<feature type="compositionally biased region" description="Basic and acidic residues" evidence="1">
    <location>
        <begin position="193"/>
        <end position="211"/>
    </location>
</feature>
<protein>
    <submittedName>
        <fullName evidence="2">Uncharacterized protein</fullName>
    </submittedName>
</protein>